<keyword evidence="1" id="KW-0472">Membrane</keyword>
<feature type="transmembrane region" description="Helical" evidence="1">
    <location>
        <begin position="259"/>
        <end position="278"/>
    </location>
</feature>
<feature type="transmembrane region" description="Helical" evidence="1">
    <location>
        <begin position="422"/>
        <end position="451"/>
    </location>
</feature>
<dbReference type="EMBL" id="JOJP01000001">
    <property type="protein sequence ID" value="KEI70935.1"/>
    <property type="molecule type" value="Genomic_DNA"/>
</dbReference>
<keyword evidence="3" id="KW-1185">Reference proteome</keyword>
<evidence type="ECO:0000313" key="3">
    <source>
        <dbReference type="Proteomes" id="UP000027997"/>
    </source>
</evidence>
<dbReference type="PANTHER" id="PTHR30354:SF11">
    <property type="entry name" value="PERMEASE"/>
    <property type="match status" value="1"/>
</dbReference>
<evidence type="ECO:0008006" key="4">
    <source>
        <dbReference type="Google" id="ProtNLM"/>
    </source>
</evidence>
<comment type="caution">
    <text evidence="2">The sequence shown here is derived from an EMBL/GenBank/DDBJ whole genome shotgun (WGS) entry which is preliminary data.</text>
</comment>
<dbReference type="GO" id="GO:0015128">
    <property type="term" value="F:gluconate transmembrane transporter activity"/>
    <property type="evidence" value="ECO:0007669"/>
    <property type="project" value="InterPro"/>
</dbReference>
<organism evidence="2 3">
    <name type="scientific">Endozoicomonas elysicola</name>
    <dbReference type="NCBI Taxonomy" id="305900"/>
    <lineage>
        <taxon>Bacteria</taxon>
        <taxon>Pseudomonadati</taxon>
        <taxon>Pseudomonadota</taxon>
        <taxon>Gammaproteobacteria</taxon>
        <taxon>Oceanospirillales</taxon>
        <taxon>Endozoicomonadaceae</taxon>
        <taxon>Endozoicomonas</taxon>
    </lineage>
</organism>
<gene>
    <name evidence="2" type="ORF">GV64_09475</name>
</gene>
<dbReference type="AlphaFoldDB" id="A0A081K9V9"/>
<feature type="transmembrane region" description="Helical" evidence="1">
    <location>
        <begin position="177"/>
        <end position="204"/>
    </location>
</feature>
<feature type="transmembrane region" description="Helical" evidence="1">
    <location>
        <begin position="55"/>
        <end position="77"/>
    </location>
</feature>
<sequence length="452" mass="47666">MLITIAGFAFSVGLLIYLTVRWQWPSFLALLIASYTAGLSFGLSPNQITSAVMDGFGVTLGEIGLTIALGTLLGYILEYCGATISIARGIIVFFGDRFPGLALAITGYIVSIPIYCDSGFIILNSIRRYLAKTHHVSPVFLSTVLGSALYATHTLVLPTPGPLIAAINFQLTGYLPIVLMLGLVLSLLAAVAGFVWALCVRNLVPAKLDSQNAEEPLVNESADIHFLIAITPILTPMLLISVGGIVGHGENMVSQWFGFLGQPVNALLAGLATTLPLLKYGSAEKLQMCISKGLEAGGKIVLIVGCGGAFGYVLQSSNLTELFTRNSGFVNLGLFLPFVMAAIVKTAEGSTTVALITASVLVSPLLSALGLDTTTGRLLALFACSGGAMTIAHVNDSYFWIITEFTGMDTATALKSLTIATFFQGIVVLLTVLLLAFFLDVIALQTIPFLLG</sequence>
<dbReference type="Pfam" id="PF02447">
    <property type="entry name" value="GntP_permease"/>
    <property type="match status" value="1"/>
</dbReference>
<proteinExistence type="predicted"/>
<dbReference type="Proteomes" id="UP000027997">
    <property type="component" value="Unassembled WGS sequence"/>
</dbReference>
<dbReference type="eggNOG" id="COG2610">
    <property type="taxonomic scope" value="Bacteria"/>
</dbReference>
<dbReference type="RefSeq" id="WP_020585185.1">
    <property type="nucleotide sequence ID" value="NZ_JOJP01000001.1"/>
</dbReference>
<feature type="transmembrane region" description="Helical" evidence="1">
    <location>
        <begin position="378"/>
        <end position="402"/>
    </location>
</feature>
<feature type="transmembrane region" description="Helical" evidence="1">
    <location>
        <begin position="329"/>
        <end position="347"/>
    </location>
</feature>
<reference evidence="2 3" key="1">
    <citation type="submission" date="2014-06" db="EMBL/GenBank/DDBJ databases">
        <title>Whole Genome Sequences of Three Symbiotic Endozoicomonas Bacteria.</title>
        <authorList>
            <person name="Neave M.J."/>
            <person name="Apprill A."/>
            <person name="Voolstra C.R."/>
        </authorList>
    </citation>
    <scope>NUCLEOTIDE SEQUENCE [LARGE SCALE GENOMIC DNA]</scope>
    <source>
        <strain evidence="2 3">DSM 22380</strain>
    </source>
</reference>
<accession>A0A081K9V9</accession>
<feature type="transmembrane region" description="Helical" evidence="1">
    <location>
        <begin position="25"/>
        <end position="43"/>
    </location>
</feature>
<keyword evidence="1" id="KW-1133">Transmembrane helix</keyword>
<evidence type="ECO:0000313" key="2">
    <source>
        <dbReference type="EMBL" id="KEI70935.1"/>
    </source>
</evidence>
<keyword evidence="1" id="KW-0812">Transmembrane</keyword>
<dbReference type="GO" id="GO:0005886">
    <property type="term" value="C:plasma membrane"/>
    <property type="evidence" value="ECO:0007669"/>
    <property type="project" value="TreeGrafter"/>
</dbReference>
<feature type="transmembrane region" description="Helical" evidence="1">
    <location>
        <begin position="97"/>
        <end position="116"/>
    </location>
</feature>
<dbReference type="PANTHER" id="PTHR30354">
    <property type="entry name" value="GNT FAMILY GLUCONATE TRANSPORTER"/>
    <property type="match status" value="1"/>
</dbReference>
<protein>
    <recommendedName>
        <fullName evidence="4">Gluconate transporter</fullName>
    </recommendedName>
</protein>
<feature type="transmembrane region" description="Helical" evidence="1">
    <location>
        <begin position="224"/>
        <end position="247"/>
    </location>
</feature>
<dbReference type="InterPro" id="IPR003474">
    <property type="entry name" value="Glcn_transporter"/>
</dbReference>
<name>A0A081K9V9_9GAMM</name>
<feature type="transmembrane region" description="Helical" evidence="1">
    <location>
        <begin position="136"/>
        <end position="157"/>
    </location>
</feature>
<evidence type="ECO:0000256" key="1">
    <source>
        <dbReference type="SAM" id="Phobius"/>
    </source>
</evidence>
<dbReference type="STRING" id="305900.GV64_09475"/>
<feature type="transmembrane region" description="Helical" evidence="1">
    <location>
        <begin position="353"/>
        <end position="371"/>
    </location>
</feature>